<proteinExistence type="predicted"/>
<dbReference type="AlphaFoldDB" id="A0A5E6UFR9"/>
<dbReference type="SUPFAM" id="SSF48613">
    <property type="entry name" value="Heme oxygenase-like"/>
    <property type="match status" value="1"/>
</dbReference>
<dbReference type="RefSeq" id="WP_150581468.1">
    <property type="nucleotide sequence ID" value="NZ_CABVGX010000026.1"/>
</dbReference>
<dbReference type="Pfam" id="PF01126">
    <property type="entry name" value="Heme_oxygenase"/>
    <property type="match status" value="1"/>
</dbReference>
<protein>
    <recommendedName>
        <fullName evidence="3">Biliverdin-producing heme oxygenase</fullName>
    </recommendedName>
</protein>
<sequence>MQSKGRSVGVSLVLQHLRAQTAPLHIALEERLPFFSPVLDRDHYQRLLQAYYGFYQPLEKRLQDSHKVPADFVLTERLKTSTLHGDLLALGLTEREIADLPRCQSLPVTDSAEACLGVLYVLEGATLGGQILRREIAARLNLDATNGASFLDIYGDATGRRWREFIDYMANIPLESAARQTVVNAAQTTFACFESWLESTEVLL</sequence>
<dbReference type="CDD" id="cd19166">
    <property type="entry name" value="HemeO-bac"/>
    <property type="match status" value="1"/>
</dbReference>
<evidence type="ECO:0008006" key="3">
    <source>
        <dbReference type="Google" id="ProtNLM"/>
    </source>
</evidence>
<gene>
    <name evidence="1" type="ORF">PS645_03344</name>
</gene>
<reference evidence="1 2" key="1">
    <citation type="submission" date="2019-09" db="EMBL/GenBank/DDBJ databases">
        <authorList>
            <person name="Chandra G."/>
            <person name="Truman W A."/>
        </authorList>
    </citation>
    <scope>NUCLEOTIDE SEQUENCE [LARGE SCALE GENOMIC DNA]</scope>
    <source>
        <strain evidence="1">PS645</strain>
    </source>
</reference>
<dbReference type="InterPro" id="IPR016053">
    <property type="entry name" value="Haem_Oase-like"/>
</dbReference>
<name>A0A5E6UFR9_PSEFL</name>
<accession>A0A5E6UFR9</accession>
<dbReference type="EMBL" id="CABVGX010000026">
    <property type="protein sequence ID" value="VVN02094.1"/>
    <property type="molecule type" value="Genomic_DNA"/>
</dbReference>
<organism evidence="1 2">
    <name type="scientific">Pseudomonas fluorescens</name>
    <dbReference type="NCBI Taxonomy" id="294"/>
    <lineage>
        <taxon>Bacteria</taxon>
        <taxon>Pseudomonadati</taxon>
        <taxon>Pseudomonadota</taxon>
        <taxon>Gammaproteobacteria</taxon>
        <taxon>Pseudomonadales</taxon>
        <taxon>Pseudomonadaceae</taxon>
        <taxon>Pseudomonas</taxon>
    </lineage>
</organism>
<dbReference type="GO" id="GO:0004392">
    <property type="term" value="F:heme oxygenase (decyclizing) activity"/>
    <property type="evidence" value="ECO:0007669"/>
    <property type="project" value="InterPro"/>
</dbReference>
<evidence type="ECO:0000313" key="1">
    <source>
        <dbReference type="EMBL" id="VVN02094.1"/>
    </source>
</evidence>
<dbReference type="Gene3D" id="1.20.910.10">
    <property type="entry name" value="Heme oxygenase-like"/>
    <property type="match status" value="1"/>
</dbReference>
<dbReference type="Proteomes" id="UP000325607">
    <property type="component" value="Unassembled WGS sequence"/>
</dbReference>
<dbReference type="OrthoDB" id="114943at2"/>
<dbReference type="InterPro" id="IPR016084">
    <property type="entry name" value="Haem_Oase-like_multi-hlx"/>
</dbReference>
<dbReference type="GO" id="GO:0006788">
    <property type="term" value="P:heme oxidation"/>
    <property type="evidence" value="ECO:0007669"/>
    <property type="project" value="InterPro"/>
</dbReference>
<evidence type="ECO:0000313" key="2">
    <source>
        <dbReference type="Proteomes" id="UP000325607"/>
    </source>
</evidence>